<accession>A0ACB9KR87</accession>
<reference evidence="1 2" key="1">
    <citation type="journal article" date="2022" name="DNA Res.">
        <title>Chromosomal-level genome assembly of the orchid tree Bauhinia variegata (Leguminosae; Cercidoideae) supports the allotetraploid origin hypothesis of Bauhinia.</title>
        <authorList>
            <person name="Zhong Y."/>
            <person name="Chen Y."/>
            <person name="Zheng D."/>
            <person name="Pang J."/>
            <person name="Liu Y."/>
            <person name="Luo S."/>
            <person name="Meng S."/>
            <person name="Qian L."/>
            <person name="Wei D."/>
            <person name="Dai S."/>
            <person name="Zhou R."/>
        </authorList>
    </citation>
    <scope>NUCLEOTIDE SEQUENCE [LARGE SCALE GENOMIC DNA]</scope>
    <source>
        <strain evidence="1">BV-YZ2020</strain>
    </source>
</reference>
<comment type="caution">
    <text evidence="1">The sequence shown here is derived from an EMBL/GenBank/DDBJ whole genome shotgun (WGS) entry which is preliminary data.</text>
</comment>
<dbReference type="EMBL" id="CM039438">
    <property type="protein sequence ID" value="KAI4299548.1"/>
    <property type="molecule type" value="Genomic_DNA"/>
</dbReference>
<dbReference type="Proteomes" id="UP000828941">
    <property type="component" value="Chromosome 13"/>
</dbReference>
<evidence type="ECO:0000313" key="2">
    <source>
        <dbReference type="Proteomes" id="UP000828941"/>
    </source>
</evidence>
<protein>
    <submittedName>
        <fullName evidence="1">Uncharacterized protein</fullName>
    </submittedName>
</protein>
<keyword evidence="2" id="KW-1185">Reference proteome</keyword>
<gene>
    <name evidence="1" type="ORF">L6164_032995</name>
</gene>
<organism evidence="1 2">
    <name type="scientific">Bauhinia variegata</name>
    <name type="common">Purple orchid tree</name>
    <name type="synonym">Phanera variegata</name>
    <dbReference type="NCBI Taxonomy" id="167791"/>
    <lineage>
        <taxon>Eukaryota</taxon>
        <taxon>Viridiplantae</taxon>
        <taxon>Streptophyta</taxon>
        <taxon>Embryophyta</taxon>
        <taxon>Tracheophyta</taxon>
        <taxon>Spermatophyta</taxon>
        <taxon>Magnoliopsida</taxon>
        <taxon>eudicotyledons</taxon>
        <taxon>Gunneridae</taxon>
        <taxon>Pentapetalae</taxon>
        <taxon>rosids</taxon>
        <taxon>fabids</taxon>
        <taxon>Fabales</taxon>
        <taxon>Fabaceae</taxon>
        <taxon>Cercidoideae</taxon>
        <taxon>Cercideae</taxon>
        <taxon>Bauhiniinae</taxon>
        <taxon>Bauhinia</taxon>
    </lineage>
</organism>
<evidence type="ECO:0000313" key="1">
    <source>
        <dbReference type="EMBL" id="KAI4299548.1"/>
    </source>
</evidence>
<sequence>MVWDGENLCQYLMSPKTVPDRYIRDYKDRPIIDKQSPDASEIPVIDFSLLSKRDKDEIKKLDFACTEWGFFQLVNHGVAEELIYKMKESGKGFFDLPYEEKKKYAMAENDLQGHGQGLVVSEEQKLDWSDRILLVAYPPEQRKLKFWPVSVPGFNPHSDGGTITLLVQDDDLAGLQIKHKGRWIPVKPIPGAFVVNLGDTMEFWSNGAYKSIEHRAVTNATKARISIAIFVMPDEQAEIGPVETMVRDQPVLYKRFKYIDYLRRYFDKELDGKNTGIVKLEGQ</sequence>
<proteinExistence type="predicted"/>
<name>A0ACB9KR87_BAUVA</name>